<gene>
    <name evidence="1" type="ORF">GF068_38670</name>
</gene>
<dbReference type="Proteomes" id="UP000440224">
    <property type="component" value="Unassembled WGS sequence"/>
</dbReference>
<evidence type="ECO:0000313" key="2">
    <source>
        <dbReference type="Proteomes" id="UP000440224"/>
    </source>
</evidence>
<reference evidence="1 2" key="1">
    <citation type="submission" date="2019-10" db="EMBL/GenBank/DDBJ databases">
        <title>A soil myxobacterium in the family Polyangiaceae.</title>
        <authorList>
            <person name="Li Y."/>
            <person name="Wang J."/>
        </authorList>
    </citation>
    <scope>NUCLEOTIDE SEQUENCE [LARGE SCALE GENOMIC DNA]</scope>
    <source>
        <strain evidence="1 2">DSM 14734</strain>
    </source>
</reference>
<sequence>MKVYRVIKLDKMGRLSRDDDTGRAAPPIEVCLKHKHKLKWKPRKMLKKLWGAWL</sequence>
<dbReference type="AlphaFoldDB" id="A0A6N7Q0M5"/>
<dbReference type="RefSeq" id="WP_153824582.1">
    <property type="nucleotide sequence ID" value="NZ_WJIE01000021.1"/>
</dbReference>
<name>A0A6N7Q0M5_9BACT</name>
<protein>
    <submittedName>
        <fullName evidence="1">Uncharacterized protein</fullName>
    </submittedName>
</protein>
<evidence type="ECO:0000313" key="1">
    <source>
        <dbReference type="EMBL" id="MRG97803.1"/>
    </source>
</evidence>
<organism evidence="1 2">
    <name type="scientific">Polyangium spumosum</name>
    <dbReference type="NCBI Taxonomy" id="889282"/>
    <lineage>
        <taxon>Bacteria</taxon>
        <taxon>Pseudomonadati</taxon>
        <taxon>Myxococcota</taxon>
        <taxon>Polyangia</taxon>
        <taxon>Polyangiales</taxon>
        <taxon>Polyangiaceae</taxon>
        <taxon>Polyangium</taxon>
    </lineage>
</organism>
<keyword evidence="2" id="KW-1185">Reference proteome</keyword>
<comment type="caution">
    <text evidence="1">The sequence shown here is derived from an EMBL/GenBank/DDBJ whole genome shotgun (WGS) entry which is preliminary data.</text>
</comment>
<dbReference type="EMBL" id="WJIE01000021">
    <property type="protein sequence ID" value="MRG97803.1"/>
    <property type="molecule type" value="Genomic_DNA"/>
</dbReference>
<proteinExistence type="predicted"/>
<accession>A0A6N7Q0M5</accession>